<feature type="transmembrane region" description="Helical" evidence="1">
    <location>
        <begin position="214"/>
        <end position="236"/>
    </location>
</feature>
<dbReference type="PANTHER" id="PTHR43471">
    <property type="entry name" value="ABC TRANSPORTER PERMEASE"/>
    <property type="match status" value="1"/>
</dbReference>
<evidence type="ECO:0000313" key="3">
    <source>
        <dbReference type="Proteomes" id="UP001597012"/>
    </source>
</evidence>
<evidence type="ECO:0000256" key="1">
    <source>
        <dbReference type="SAM" id="Phobius"/>
    </source>
</evidence>
<feature type="transmembrane region" description="Helical" evidence="1">
    <location>
        <begin position="248"/>
        <end position="264"/>
    </location>
</feature>
<dbReference type="EMBL" id="JBHTHY010000003">
    <property type="protein sequence ID" value="MFD0796344.1"/>
    <property type="molecule type" value="Genomic_DNA"/>
</dbReference>
<proteinExistence type="predicted"/>
<dbReference type="InterPro" id="IPR021913">
    <property type="entry name" value="DUF3526"/>
</dbReference>
<dbReference type="PANTHER" id="PTHR43471:SF1">
    <property type="entry name" value="ABC TRANSPORTER PERMEASE PROTEIN NOSY-RELATED"/>
    <property type="match status" value="1"/>
</dbReference>
<feature type="transmembrane region" description="Helical" evidence="1">
    <location>
        <begin position="21"/>
        <end position="39"/>
    </location>
</feature>
<feature type="transmembrane region" description="Helical" evidence="1">
    <location>
        <begin position="175"/>
        <end position="202"/>
    </location>
</feature>
<keyword evidence="1" id="KW-1133">Transmembrane helix</keyword>
<dbReference type="Proteomes" id="UP001597012">
    <property type="component" value="Unassembled WGS sequence"/>
</dbReference>
<gene>
    <name evidence="2" type="ORF">ACFQZJ_02645</name>
</gene>
<keyword evidence="3" id="KW-1185">Reference proteome</keyword>
<keyword evidence="1" id="KW-0472">Membrane</keyword>
<organism evidence="2 3">
    <name type="scientific">Maribacter chungangensis</name>
    <dbReference type="NCBI Taxonomy" id="1069117"/>
    <lineage>
        <taxon>Bacteria</taxon>
        <taxon>Pseudomonadati</taxon>
        <taxon>Bacteroidota</taxon>
        <taxon>Flavobacteriia</taxon>
        <taxon>Flavobacteriales</taxon>
        <taxon>Flavobacteriaceae</taxon>
        <taxon>Maribacter</taxon>
    </lineage>
</organism>
<sequence>MKKANIFLFTKYFLKNAFKAKVIYAMLMIFILLTAYASVSGIHNYSEQNAIRLEHQQKARQSWEANPDKHPHRMAHFGSFAFRMKQPLSMFDYGIESFTGNAVFLEAHRQNSVNFSDAGFSTGTLRFGELSMAMLLQLVLPLILFFLGFSVVAGERENGTLKILLSQGAQWKEILLGKSLGLFVLALLFFAPIVLTTLFFLFFGDSSAIPSDSLLRFLLLFLGYALFLLILCFITIAVSTTSRSSKNALLTLLGIWLLLVVLVPKTSQAIASSVYPTPSKLSFQSAVERDVIKKGDSHDPNDPYFKNLKDSVLAVHKVDSVTQLPFNYGGFVMREGEKTSAKLYKKHHDSLINVYRKQNNISRFTALLNPFAAIKTISMAFTGTDFKGYVDFQNQAETYRYQLAQEMNELQMEYIGATVNSSEGKSNVVGHEHWEEFADFEHQMQPLKSSVNEASLGIFSLLGWLLFSFLGLGYLSKKAKAI</sequence>
<protein>
    <submittedName>
        <fullName evidence="2">DUF3526 domain-containing protein</fullName>
    </submittedName>
</protein>
<keyword evidence="1" id="KW-0812">Transmembrane</keyword>
<dbReference type="Pfam" id="PF12040">
    <property type="entry name" value="DUF3526"/>
    <property type="match status" value="1"/>
</dbReference>
<name>A0ABW3AZX4_9FLAO</name>
<feature type="transmembrane region" description="Helical" evidence="1">
    <location>
        <begin position="454"/>
        <end position="475"/>
    </location>
</feature>
<feature type="transmembrane region" description="Helical" evidence="1">
    <location>
        <begin position="134"/>
        <end position="154"/>
    </location>
</feature>
<comment type="caution">
    <text evidence="2">The sequence shown here is derived from an EMBL/GenBank/DDBJ whole genome shotgun (WGS) entry which is preliminary data.</text>
</comment>
<dbReference type="RefSeq" id="WP_379932089.1">
    <property type="nucleotide sequence ID" value="NZ_JBHTHY010000003.1"/>
</dbReference>
<reference evidence="3" key="1">
    <citation type="journal article" date="2019" name="Int. J. Syst. Evol. Microbiol.">
        <title>The Global Catalogue of Microorganisms (GCM) 10K type strain sequencing project: providing services to taxonomists for standard genome sequencing and annotation.</title>
        <authorList>
            <consortium name="The Broad Institute Genomics Platform"/>
            <consortium name="The Broad Institute Genome Sequencing Center for Infectious Disease"/>
            <person name="Wu L."/>
            <person name="Ma J."/>
        </authorList>
    </citation>
    <scope>NUCLEOTIDE SEQUENCE [LARGE SCALE GENOMIC DNA]</scope>
    <source>
        <strain evidence="3">CCUG 61948</strain>
    </source>
</reference>
<accession>A0ABW3AZX4</accession>
<evidence type="ECO:0000313" key="2">
    <source>
        <dbReference type="EMBL" id="MFD0796344.1"/>
    </source>
</evidence>